<dbReference type="RefSeq" id="WP_035379388.1">
    <property type="nucleotide sequence ID" value="NZ_CP022699.1"/>
</dbReference>
<sequence length="181" mass="20366">MSTLTIFQDTVPEKPVLLTHDPVEIAAELKPLGVRFERWEGPAIPPRDADEDAVLATYRPFLDKLMGETGAGSADVLRVDENTPNREALRGKFLSEHIHSEDEVRFFVHGGGHFILHVGDRIYDVECTQTDLISVPEGTKHWFDGGPEPDFVTLRIFTHKEGWVADYTGTDLAHRFLAYPL</sequence>
<keyword evidence="6 9" id="KW-0560">Oxidoreductase</keyword>
<dbReference type="GO" id="GO:0019509">
    <property type="term" value="P:L-methionine salvage from methylthioadenosine"/>
    <property type="evidence" value="ECO:0007669"/>
    <property type="project" value="UniProtKB-UniRule"/>
</dbReference>
<dbReference type="EC" id="1.13.11.53" evidence="9"/>
<evidence type="ECO:0000256" key="2">
    <source>
        <dbReference type="ARBA" id="ARBA00022596"/>
    </source>
</evidence>
<dbReference type="PATRIC" id="fig|104102.7.peg.1415"/>
<evidence type="ECO:0000256" key="8">
    <source>
        <dbReference type="ARBA" id="ARBA00023167"/>
    </source>
</evidence>
<dbReference type="GO" id="GO:0019284">
    <property type="term" value="P:L-methionine salvage from S-adenosylmethionine"/>
    <property type="evidence" value="ECO:0007669"/>
    <property type="project" value="InterPro"/>
</dbReference>
<dbReference type="GO" id="GO:0010309">
    <property type="term" value="F:acireductone dioxygenase [iron(II)-requiring] activity"/>
    <property type="evidence" value="ECO:0007669"/>
    <property type="project" value="UniProtKB-UniRule"/>
</dbReference>
<evidence type="ECO:0000313" key="12">
    <source>
        <dbReference type="EMBL" id="OUI86064.1"/>
    </source>
</evidence>
<keyword evidence="2 9" id="KW-0533">Nickel</keyword>
<name>A0A094YTQ3_9PROT</name>
<comment type="catalytic activity">
    <reaction evidence="9">
        <text>1,2-dihydroxy-5-(methylsulfanyl)pent-1-en-3-one + O2 = 3-(methylsulfanyl)propanoate + CO + formate + 2 H(+)</text>
        <dbReference type="Rhea" id="RHEA:14161"/>
        <dbReference type="ChEBI" id="CHEBI:15378"/>
        <dbReference type="ChEBI" id="CHEBI:15379"/>
        <dbReference type="ChEBI" id="CHEBI:15740"/>
        <dbReference type="ChEBI" id="CHEBI:17245"/>
        <dbReference type="ChEBI" id="CHEBI:49016"/>
        <dbReference type="ChEBI" id="CHEBI:49252"/>
        <dbReference type="EC" id="1.13.11.53"/>
    </reaction>
</comment>
<feature type="binding site" evidence="9">
    <location>
        <position position="103"/>
    </location>
    <ligand>
        <name>Fe(2+)</name>
        <dbReference type="ChEBI" id="CHEBI:29033"/>
    </ligand>
</feature>
<dbReference type="InterPro" id="IPR004313">
    <property type="entry name" value="ARD"/>
</dbReference>
<dbReference type="KEGG" id="ato:CIW82_10480"/>
<evidence type="ECO:0000256" key="9">
    <source>
        <dbReference type="HAMAP-Rule" id="MF_01682"/>
    </source>
</evidence>
<dbReference type="PANTHER" id="PTHR23418:SF0">
    <property type="entry name" value="ACIREDUCTONE DIOXYGENASE"/>
    <property type="match status" value="1"/>
</dbReference>
<keyword evidence="13" id="KW-1185">Reference proteome</keyword>
<dbReference type="EMBL" id="CP022699">
    <property type="protein sequence ID" value="ATJ91049.1"/>
    <property type="molecule type" value="Genomic_DNA"/>
</dbReference>
<dbReference type="STRING" id="104102.AtDm6_1425"/>
<comment type="cofactor">
    <cofactor evidence="9">
        <name>Ni(2+)</name>
        <dbReference type="ChEBI" id="CHEBI:49786"/>
    </cofactor>
    <text evidence="9">Binds 1 nickel ion per monomer.</text>
</comment>
<evidence type="ECO:0000313" key="13">
    <source>
        <dbReference type="Proteomes" id="UP000029448"/>
    </source>
</evidence>
<feature type="site" description="May play a role in transmitting local conformational changes" evidence="9">
    <location>
        <position position="102"/>
    </location>
</feature>
<organism evidence="11 13">
    <name type="scientific">Acetobacter tropicalis</name>
    <dbReference type="NCBI Taxonomy" id="104102"/>
    <lineage>
        <taxon>Bacteria</taxon>
        <taxon>Pseudomonadati</taxon>
        <taxon>Pseudomonadota</taxon>
        <taxon>Alphaproteobacteria</taxon>
        <taxon>Acetobacterales</taxon>
        <taxon>Acetobacteraceae</taxon>
        <taxon>Acetobacter</taxon>
    </lineage>
</organism>
<gene>
    <name evidence="9" type="primary">mtnD</name>
    <name evidence="11" type="ORF">AtDm6_1425</name>
    <name evidence="10" type="ORF">CIW82_10480</name>
    <name evidence="12" type="ORF">HC62_07830</name>
</gene>
<feature type="binding site" evidence="9">
    <location>
        <position position="99"/>
    </location>
    <ligand>
        <name>Fe(2+)</name>
        <dbReference type="ChEBI" id="CHEBI:29033"/>
    </ligand>
</feature>
<dbReference type="EC" id="1.13.11.54" evidence="9"/>
<dbReference type="InterPro" id="IPR014710">
    <property type="entry name" value="RmlC-like_jellyroll"/>
</dbReference>
<feature type="binding site" evidence="9">
    <location>
        <position position="99"/>
    </location>
    <ligand>
        <name>Ni(2+)</name>
        <dbReference type="ChEBI" id="CHEBI:49786"/>
    </ligand>
</feature>
<reference evidence="11 13" key="1">
    <citation type="submission" date="2014-06" db="EMBL/GenBank/DDBJ databases">
        <title>Functional and comparative genomic analyses of the Drosophila gut microbiota identify candidate symbiosis factors.</title>
        <authorList>
            <person name="Newell P.D."/>
            <person name="Chaston J.M."/>
            <person name="Douglas A.E."/>
        </authorList>
    </citation>
    <scope>NUCLEOTIDE SEQUENCE [LARGE SCALE GENOMIC DNA]</scope>
    <source>
        <strain evidence="11 13">DmCS_006</strain>
    </source>
</reference>
<feature type="binding site" evidence="9">
    <location>
        <position position="103"/>
    </location>
    <ligand>
        <name>Ni(2+)</name>
        <dbReference type="ChEBI" id="CHEBI:49786"/>
    </ligand>
</feature>
<dbReference type="SUPFAM" id="SSF51182">
    <property type="entry name" value="RmlC-like cupins"/>
    <property type="match status" value="1"/>
</dbReference>
<keyword evidence="3 9" id="KW-0028">Amino-acid biosynthesis</keyword>
<dbReference type="AlphaFoldDB" id="A0A094YTQ3"/>
<reference evidence="10 15" key="3">
    <citation type="submission" date="2017-08" db="EMBL/GenBank/DDBJ databases">
        <title>Complete Genome Sequence of Acetobacter tropicalis Oregon-R-modENCODE STRAIN BDGP1, an acetic acid bacterium isolated from Drosophila melanogaster gut.</title>
        <authorList>
            <person name="Wan K.H."/>
            <person name="Yu C."/>
            <person name="Park S."/>
            <person name="Hammonds A.S."/>
            <person name="Booth B.W."/>
            <person name="Celniker S.E."/>
        </authorList>
    </citation>
    <scope>NUCLEOTIDE SEQUENCE [LARGE SCALE GENOMIC DNA]</scope>
    <source>
        <strain evidence="10 15">BDGP1</strain>
    </source>
</reference>
<dbReference type="EMBL" id="JOKM01000053">
    <property type="protein sequence ID" value="KGB24014.1"/>
    <property type="molecule type" value="Genomic_DNA"/>
</dbReference>
<evidence type="ECO:0000313" key="15">
    <source>
        <dbReference type="Proteomes" id="UP000220394"/>
    </source>
</evidence>
<evidence type="ECO:0000313" key="11">
    <source>
        <dbReference type="EMBL" id="KGB24014.1"/>
    </source>
</evidence>
<dbReference type="Gene3D" id="2.60.120.10">
    <property type="entry name" value="Jelly Rolls"/>
    <property type="match status" value="1"/>
</dbReference>
<comment type="function">
    <text evidence="9">Catalyzes 2 different reactions between oxygene and the acireductone 1,2-dihydroxy-3-keto-5-methylthiopentene (DHK-MTPene) depending upon the metal bound in the active site. Fe-containing acireductone dioxygenase (Fe-ARD) produces formate and 2-keto-4-methylthiobutyrate (KMTB), the alpha-ketoacid precursor of methionine in the methionine recycle pathway. Ni-containing acireductone dioxygenase (Ni-ARD) produces methylthiopropionate, carbon monoxide and formate, and does not lie on the methionine recycle pathway.</text>
</comment>
<comment type="similarity">
    <text evidence="9">Belongs to the acireductone dioxygenase (ARD) family.</text>
</comment>
<keyword evidence="4 9" id="KW-0479">Metal-binding</keyword>
<accession>A0A094YTQ3</accession>
<evidence type="ECO:0000256" key="4">
    <source>
        <dbReference type="ARBA" id="ARBA00022723"/>
    </source>
</evidence>
<dbReference type="Proteomes" id="UP000029448">
    <property type="component" value="Unassembled WGS sequence"/>
</dbReference>
<dbReference type="Proteomes" id="UP000194565">
    <property type="component" value="Unassembled WGS sequence"/>
</dbReference>
<dbReference type="GO" id="GO:0005506">
    <property type="term" value="F:iron ion binding"/>
    <property type="evidence" value="ECO:0007669"/>
    <property type="project" value="UniProtKB-UniRule"/>
</dbReference>
<dbReference type="PANTHER" id="PTHR23418">
    <property type="entry name" value="ACIREDUCTONE DIOXYGENASE"/>
    <property type="match status" value="1"/>
</dbReference>
<comment type="cofactor">
    <cofactor evidence="9">
        <name>Fe(2+)</name>
        <dbReference type="ChEBI" id="CHEBI:29033"/>
    </cofactor>
    <text evidence="9">Binds 1 Fe(2+) cation per monomer.</text>
</comment>
<evidence type="ECO:0000256" key="6">
    <source>
        <dbReference type="ARBA" id="ARBA00023002"/>
    </source>
</evidence>
<dbReference type="GO" id="GO:0010308">
    <property type="term" value="F:acireductone dioxygenase (Ni2+-requiring) activity"/>
    <property type="evidence" value="ECO:0007669"/>
    <property type="project" value="UniProtKB-UniRule"/>
</dbReference>
<dbReference type="GO" id="GO:0016151">
    <property type="term" value="F:nickel cation binding"/>
    <property type="evidence" value="ECO:0007669"/>
    <property type="project" value="UniProtKB-UniRule"/>
</dbReference>
<evidence type="ECO:0000256" key="3">
    <source>
        <dbReference type="ARBA" id="ARBA00022605"/>
    </source>
</evidence>
<dbReference type="EMBL" id="JOMM01000026">
    <property type="protein sequence ID" value="OUI86064.1"/>
    <property type="molecule type" value="Genomic_DNA"/>
</dbReference>
<keyword evidence="5 9" id="KW-0223">Dioxygenase</keyword>
<evidence type="ECO:0000313" key="14">
    <source>
        <dbReference type="Proteomes" id="UP000194565"/>
    </source>
</evidence>
<dbReference type="InterPro" id="IPR011051">
    <property type="entry name" value="RmlC_Cupin_sf"/>
</dbReference>
<dbReference type="GeneID" id="89477212"/>
<reference evidence="12 14" key="2">
    <citation type="submission" date="2014-06" db="EMBL/GenBank/DDBJ databases">
        <authorList>
            <person name="Ju J."/>
            <person name="Zhang J."/>
        </authorList>
    </citation>
    <scope>NUCLEOTIDE SEQUENCE [LARGE SCALE GENOMIC DNA]</scope>
    <source>
        <strain evidence="12">DmW_042</strain>
    </source>
</reference>
<feature type="binding site" evidence="9">
    <location>
        <position position="141"/>
    </location>
    <ligand>
        <name>Ni(2+)</name>
        <dbReference type="ChEBI" id="CHEBI:49786"/>
    </ligand>
</feature>
<keyword evidence="7 9" id="KW-0408">Iron</keyword>
<dbReference type="InterPro" id="IPR023956">
    <property type="entry name" value="ARD_bac"/>
</dbReference>
<feature type="site" description="Important to generate the dianion" evidence="9">
    <location>
        <position position="105"/>
    </location>
</feature>
<evidence type="ECO:0000256" key="5">
    <source>
        <dbReference type="ARBA" id="ARBA00022964"/>
    </source>
</evidence>
<feature type="site" description="May play a role in metal incorporation in vivo" evidence="9">
    <location>
        <position position="96"/>
    </location>
</feature>
<feature type="binding site" evidence="9">
    <location>
        <position position="141"/>
    </location>
    <ligand>
        <name>Fe(2+)</name>
        <dbReference type="ChEBI" id="CHEBI:29033"/>
    </ligand>
</feature>
<comment type="catalytic activity">
    <reaction evidence="1 9">
        <text>1,2-dihydroxy-5-(methylsulfanyl)pent-1-en-3-one + O2 = 4-methylsulfanyl-2-oxobutanoate + formate + 2 H(+)</text>
        <dbReference type="Rhea" id="RHEA:24504"/>
        <dbReference type="ChEBI" id="CHEBI:15378"/>
        <dbReference type="ChEBI" id="CHEBI:15379"/>
        <dbReference type="ChEBI" id="CHEBI:15740"/>
        <dbReference type="ChEBI" id="CHEBI:16723"/>
        <dbReference type="ChEBI" id="CHEBI:49252"/>
        <dbReference type="EC" id="1.13.11.54"/>
    </reaction>
</comment>
<proteinExistence type="inferred from homology"/>
<protein>
    <recommendedName>
        <fullName evidence="9">Acireductone dioxygenase</fullName>
    </recommendedName>
    <alternativeName>
        <fullName evidence="9">1,2-dihydroxy-3-keto-5-methylthiopentene dioxygenase</fullName>
        <shortName evidence="9">DHK-MTPene dioxygenase</shortName>
    </alternativeName>
    <alternativeName>
        <fullName evidence="9">Acireductone dioxygenase (Fe(2+)-requiring)</fullName>
        <shortName evidence="9">ARD'</shortName>
        <shortName evidence="9">Fe-ARD</shortName>
        <ecNumber evidence="9">1.13.11.54</ecNumber>
    </alternativeName>
    <alternativeName>
        <fullName evidence="9">Acireductone dioxygenase (Ni(2+)-requiring)</fullName>
        <shortName evidence="9">ARD</shortName>
        <shortName evidence="9">Ni-ARD</shortName>
        <ecNumber evidence="9">1.13.11.53</ecNumber>
    </alternativeName>
</protein>
<evidence type="ECO:0000256" key="1">
    <source>
        <dbReference type="ARBA" id="ARBA00000428"/>
    </source>
</evidence>
<comment type="pathway">
    <text evidence="9">Amino-acid biosynthesis; L-methionine biosynthesis via salvage pathway; L-methionine from S-methyl-5-thio-alpha-D-ribose 1-phosphate: step 5/6.</text>
</comment>
<dbReference type="Pfam" id="PF03079">
    <property type="entry name" value="ARD"/>
    <property type="match status" value="1"/>
</dbReference>
<keyword evidence="8 9" id="KW-0486">Methionine biosynthesis</keyword>
<dbReference type="Proteomes" id="UP000220394">
    <property type="component" value="Chromosome"/>
</dbReference>
<dbReference type="HAMAP" id="MF_01682">
    <property type="entry name" value="Salvage_MtnD"/>
    <property type="match status" value="1"/>
</dbReference>
<comment type="subunit">
    <text evidence="9">Monomer.</text>
</comment>
<evidence type="ECO:0000313" key="10">
    <source>
        <dbReference type="EMBL" id="ATJ91049.1"/>
    </source>
</evidence>
<feature type="binding site" evidence="9">
    <location>
        <position position="97"/>
    </location>
    <ligand>
        <name>Fe(2+)</name>
        <dbReference type="ChEBI" id="CHEBI:29033"/>
    </ligand>
</feature>
<evidence type="ECO:0000256" key="7">
    <source>
        <dbReference type="ARBA" id="ARBA00023004"/>
    </source>
</evidence>
<dbReference type="UniPathway" id="UPA00904">
    <property type="reaction ID" value="UER00878"/>
</dbReference>
<feature type="binding site" evidence="9">
    <location>
        <position position="97"/>
    </location>
    <ligand>
        <name>Ni(2+)</name>
        <dbReference type="ChEBI" id="CHEBI:49786"/>
    </ligand>
</feature>
<dbReference type="CDD" id="cd02232">
    <property type="entry name" value="cupin_ARD"/>
    <property type="match status" value="1"/>
</dbReference>